<comment type="caution">
    <text evidence="2">The sequence shown here is derived from an EMBL/GenBank/DDBJ whole genome shotgun (WGS) entry which is preliminary data.</text>
</comment>
<dbReference type="AlphaFoldDB" id="A0A4Z2GX48"/>
<accession>A0A4Z2GX48</accession>
<dbReference type="Proteomes" id="UP000314294">
    <property type="component" value="Unassembled WGS sequence"/>
</dbReference>
<proteinExistence type="predicted"/>
<name>A0A4Z2GX48_9TELE</name>
<evidence type="ECO:0000256" key="1">
    <source>
        <dbReference type="SAM" id="MobiDB-lite"/>
    </source>
</evidence>
<protein>
    <submittedName>
        <fullName evidence="2">Uncharacterized protein</fullName>
    </submittedName>
</protein>
<sequence>MVAMSDGHFLSLMSDGNKVVTDVAPSRGPSRRTPAPLPLYSQTHSGESAAVTKSAGKMMNDFVGRRRSSQTTERLLNQRPVSLICDPFHKHLKTTGGAMNSMMDHRALRCNTWAVYA</sequence>
<feature type="region of interest" description="Disordered" evidence="1">
    <location>
        <begin position="18"/>
        <end position="52"/>
    </location>
</feature>
<dbReference type="EMBL" id="SRLO01000394">
    <property type="protein sequence ID" value="TNN57881.1"/>
    <property type="molecule type" value="Genomic_DNA"/>
</dbReference>
<evidence type="ECO:0000313" key="3">
    <source>
        <dbReference type="Proteomes" id="UP000314294"/>
    </source>
</evidence>
<evidence type="ECO:0000313" key="2">
    <source>
        <dbReference type="EMBL" id="TNN57881.1"/>
    </source>
</evidence>
<reference evidence="2 3" key="1">
    <citation type="submission" date="2019-03" db="EMBL/GenBank/DDBJ databases">
        <title>First draft genome of Liparis tanakae, snailfish: a comprehensive survey of snailfish specific genes.</title>
        <authorList>
            <person name="Kim W."/>
            <person name="Song I."/>
            <person name="Jeong J.-H."/>
            <person name="Kim D."/>
            <person name="Kim S."/>
            <person name="Ryu S."/>
            <person name="Song J.Y."/>
            <person name="Lee S.K."/>
        </authorList>
    </citation>
    <scope>NUCLEOTIDE SEQUENCE [LARGE SCALE GENOMIC DNA]</scope>
    <source>
        <tissue evidence="2">Muscle</tissue>
    </source>
</reference>
<gene>
    <name evidence="2" type="ORF">EYF80_031880</name>
</gene>
<keyword evidence="3" id="KW-1185">Reference proteome</keyword>
<organism evidence="2 3">
    <name type="scientific">Liparis tanakae</name>
    <name type="common">Tanaka's snailfish</name>
    <dbReference type="NCBI Taxonomy" id="230148"/>
    <lineage>
        <taxon>Eukaryota</taxon>
        <taxon>Metazoa</taxon>
        <taxon>Chordata</taxon>
        <taxon>Craniata</taxon>
        <taxon>Vertebrata</taxon>
        <taxon>Euteleostomi</taxon>
        <taxon>Actinopterygii</taxon>
        <taxon>Neopterygii</taxon>
        <taxon>Teleostei</taxon>
        <taxon>Neoteleostei</taxon>
        <taxon>Acanthomorphata</taxon>
        <taxon>Eupercaria</taxon>
        <taxon>Perciformes</taxon>
        <taxon>Cottioidei</taxon>
        <taxon>Cottales</taxon>
        <taxon>Liparidae</taxon>
        <taxon>Liparis</taxon>
    </lineage>
</organism>